<evidence type="ECO:0000256" key="4">
    <source>
        <dbReference type="ARBA" id="ARBA00022759"/>
    </source>
</evidence>
<dbReference type="InterPro" id="IPR041383">
    <property type="entry name" value="RuvC_III"/>
</dbReference>
<comment type="domain">
    <text evidence="12">Has 2 endonuclease domains. The discontinuous RuvC-like domain cleaves the target DNA noncomplementary to crRNA while the HNH nuclease domain cleaves the target DNA complementary to crRNA.</text>
</comment>
<keyword evidence="4 12" id="KW-0255">Endonuclease</keyword>
<keyword evidence="6" id="KW-0460">Magnesium</keyword>
<dbReference type="HAMAP" id="MF_01480">
    <property type="entry name" value="Cas9"/>
    <property type="match status" value="1"/>
</dbReference>
<evidence type="ECO:0000256" key="13">
    <source>
        <dbReference type="SAM" id="Coils"/>
    </source>
</evidence>
<evidence type="ECO:0000256" key="8">
    <source>
        <dbReference type="ARBA" id="ARBA00023118"/>
    </source>
</evidence>
<dbReference type="GO" id="GO:0016787">
    <property type="term" value="F:hydrolase activity"/>
    <property type="evidence" value="ECO:0007669"/>
    <property type="project" value="UniProtKB-KW"/>
</dbReference>
<dbReference type="PROSITE" id="PS51749">
    <property type="entry name" value="HNH_CAS9"/>
    <property type="match status" value="1"/>
</dbReference>
<keyword evidence="9 12" id="KW-0238">DNA-binding</keyword>
<evidence type="ECO:0000313" key="15">
    <source>
        <dbReference type="EMBL" id="GJG33754.1"/>
    </source>
</evidence>
<dbReference type="InterPro" id="IPR033114">
    <property type="entry name" value="HNH_CAS9"/>
</dbReference>
<organism evidence="15 16">
    <name type="scientific">Xylanibacter ruminicola</name>
    <name type="common">Prevotella ruminicola</name>
    <dbReference type="NCBI Taxonomy" id="839"/>
    <lineage>
        <taxon>Bacteria</taxon>
        <taxon>Pseudomonadati</taxon>
        <taxon>Bacteroidota</taxon>
        <taxon>Bacteroidia</taxon>
        <taxon>Bacteroidales</taxon>
        <taxon>Prevotellaceae</taxon>
        <taxon>Xylanibacter</taxon>
    </lineage>
</organism>
<dbReference type="Pfam" id="PF18541">
    <property type="entry name" value="RuvC_III"/>
    <property type="match status" value="1"/>
</dbReference>
<dbReference type="GO" id="GO:0004519">
    <property type="term" value="F:endonuclease activity"/>
    <property type="evidence" value="ECO:0007669"/>
    <property type="project" value="UniProtKB-UniRule"/>
</dbReference>
<evidence type="ECO:0000256" key="12">
    <source>
        <dbReference type="HAMAP-Rule" id="MF_01480"/>
    </source>
</evidence>
<protein>
    <recommendedName>
        <fullName evidence="12">CRISPR-associated endonuclease Cas9</fullName>
        <ecNumber evidence="12">3.1.-.-</ecNumber>
    </recommendedName>
</protein>
<dbReference type="GO" id="GO:0003723">
    <property type="term" value="F:RNA binding"/>
    <property type="evidence" value="ECO:0007669"/>
    <property type="project" value="UniProtKB-UniRule"/>
</dbReference>
<dbReference type="Proteomes" id="UP000887097">
    <property type="component" value="Unassembled WGS sequence"/>
</dbReference>
<proteinExistence type="inferred from homology"/>
<gene>
    <name evidence="12" type="primary">cas9</name>
    <name evidence="15" type="ORF">PRMUPPPA20_18630</name>
</gene>
<reference evidence="15" key="1">
    <citation type="submission" date="2021-08" db="EMBL/GenBank/DDBJ databases">
        <title>Prevotella lacticifex sp. nov., isolated from rumen of cow.</title>
        <authorList>
            <person name="Shinkai T."/>
            <person name="Ikeyama N."/>
            <person name="Kumagai M."/>
            <person name="Ohmori H."/>
            <person name="Sakamoto M."/>
            <person name="Ohkuma M."/>
            <person name="Mitsumori M."/>
        </authorList>
    </citation>
    <scope>NUCLEOTIDE SEQUENCE</scope>
    <source>
        <strain evidence="15">JCM 8259</strain>
    </source>
</reference>
<evidence type="ECO:0000256" key="10">
    <source>
        <dbReference type="ARBA" id="ARBA00023211"/>
    </source>
</evidence>
<comment type="subunit">
    <text evidence="11 12">Monomer. Binds crRNA and tracrRNA.</text>
</comment>
<dbReference type="GO" id="GO:0043571">
    <property type="term" value="P:maintenance of CRISPR repeat elements"/>
    <property type="evidence" value="ECO:0007669"/>
    <property type="project" value="UniProtKB-UniRule"/>
</dbReference>
<keyword evidence="2 12" id="KW-0540">Nuclease</keyword>
<feature type="active site" description="For RuvC-like nuclease domain" evidence="12">
    <location>
        <position position="8"/>
    </location>
</feature>
<dbReference type="InterPro" id="IPR003615">
    <property type="entry name" value="HNH_nuc"/>
</dbReference>
<evidence type="ECO:0000256" key="2">
    <source>
        <dbReference type="ARBA" id="ARBA00022722"/>
    </source>
</evidence>
<dbReference type="InterPro" id="IPR036397">
    <property type="entry name" value="RNaseH_sf"/>
</dbReference>
<sequence>MERILGIDTGTNSLGWAIVDKDENQYHLVAKGTNIFSEGVKIEKGIESSKAAERTEHRSVRKHYWRRKIRKIRLLTILSDNDLCPRLKHEQLRQWRLKKVYPTDDTFMEWQRTEDKAQVNPYKFRYICLTQKLDLSDITQRFILGRALYHLNQRRGFLSNRKEATKESEGTVKEGISSLSKDMKDSGCEYLGEYFYQLYQQGKKIRNHYTARKEHYLKEFKAICSKQELDDALIEKLEKAIFDQRPLKSQKGQVGTCTFEKGKSRCPSSHPLYEDFRMYSFINNIKVQVDTLYDKGERSLTDEEKQLIIPLFKRKSKRTFPFEDIAKKIAGKNNYCYIKSNEEKAYKFNYQMDTQVSGSPVNAQLEEIFGEDWLSSVCEVYTLANNKSRLQIMNDVWHVLFFYDDEDKLKEFAKDRLQLDDELAEKFSKISIPNDYAALSLKAIRKIMPYLRDYGLIYSEAVFLANLVDVLPQHVWGIKEMREAAIENVIDVMHSYDKNNIDGITLEGCVKTFLKERYQVSDDNLKKLYHPSMLDPYPRQRPNDEGVFQLGSPRISSVKNPMAMHSLFRLRKVVNLMLKKGYITPDTKVHIEFSRDLNDANKRWAIQTWQRENEKERERCRKEIEKYIASPSDTDILKYQLWEEQNHKCLYTGDEIRITDFLGDNPKYDIEHTIPRSAGGDSTKMNLTLCSSRFNRDEKKTKLPAELVNHDEILERISNWKEKYEDIDKQIRKISTKGATSKEDKDSKIRRRHYLILQRDYWRGKYQRFTMTEVPEGFSRRQGTDISVISRYARMYLKSVFKQVYIVKGIATSDFRKMWGIQDEYAKKERVNHVHHCIDAITIACIGKAEYDKLADYRHQYDDYLFQGKTKPTFDKPWPSFVIDIKHIQDELLIAHYAKDNLEKFTKKNLRGKDGRIIRDKFGNKLQMKGDTSRNSLHNDKFYGAINHEGEIKYVYRTNIEALDAKSIGNIVDPTVRSIIESAIAIHGSLKAAINKGIWMNEEKHIPIKKVRVFRNDVKKPIELKDQRDLSDKDYKQHYYVTNDGNYMMLIFSKLNNKGREIRQHVVINSLEATEVIKSHKRSQVGKVVWESYYSKEGFDLIYKLKSGTMILLYENNRDEVWDLDIRNLQKRLYIITKMKYDGRIYMMHHQEAREKKDLEEKSGSFKINEDYRPLIVNSYNQFNALVQDLDFEINDLGEIRRLI</sequence>
<feature type="active site" description="Proton acceptor for HNH nuclease domain" evidence="12">
    <location>
        <position position="672"/>
    </location>
</feature>
<dbReference type="NCBIfam" id="TIGR01865">
    <property type="entry name" value="cas_Csn1"/>
    <property type="match status" value="1"/>
</dbReference>
<keyword evidence="7 12" id="KW-0694">RNA-binding</keyword>
<keyword evidence="3" id="KW-0479">Metal-binding</keyword>
<name>A0AA37MPR5_XYLRU</name>
<evidence type="ECO:0000313" key="16">
    <source>
        <dbReference type="Proteomes" id="UP000887097"/>
    </source>
</evidence>
<dbReference type="GO" id="GO:0003677">
    <property type="term" value="F:DNA binding"/>
    <property type="evidence" value="ECO:0007669"/>
    <property type="project" value="UniProtKB-UniRule"/>
</dbReference>
<dbReference type="RefSeq" id="WP_224083032.1">
    <property type="nucleotide sequence ID" value="NZ_BPTT01000001.1"/>
</dbReference>
<dbReference type="Pfam" id="PF18470">
    <property type="entry name" value="Cas9_a"/>
    <property type="match status" value="1"/>
</dbReference>
<dbReference type="AlphaFoldDB" id="A0AA37MPR5"/>
<dbReference type="GO" id="GO:0046872">
    <property type="term" value="F:metal ion binding"/>
    <property type="evidence" value="ECO:0007669"/>
    <property type="project" value="UniProtKB-UniRule"/>
</dbReference>
<evidence type="ECO:0000256" key="7">
    <source>
        <dbReference type="ARBA" id="ARBA00022884"/>
    </source>
</evidence>
<dbReference type="GO" id="GO:0051607">
    <property type="term" value="P:defense response to virus"/>
    <property type="evidence" value="ECO:0007669"/>
    <property type="project" value="UniProtKB-UniRule"/>
</dbReference>
<comment type="similarity">
    <text evidence="12">Belongs to the CRISPR-associated Cas9 family.</text>
</comment>
<keyword evidence="10" id="KW-0464">Manganese</keyword>
<dbReference type="InterPro" id="IPR028629">
    <property type="entry name" value="Cas9"/>
</dbReference>
<dbReference type="EC" id="3.1.-.-" evidence="12"/>
<keyword evidence="5 12" id="KW-0378">Hydrolase</keyword>
<comment type="function">
    <text evidence="12">CRISPR (clustered regularly interspaced short palindromic repeat) is an adaptive immune system that provides protection against mobile genetic elements (viruses, transposable elements and conjugative plasmids). CRISPR clusters contain spacers, sequences complementary to antecedent mobile elements, and target invading nucleic acids. CRISPR clusters are transcribed and processed into CRISPR RNA (crRNA). In type II CRISPR systems correct processing of pre-crRNA requires a trans-encoded small RNA (tracrRNA), endogenous ribonuclease 3 (rnc) and this protein. The tracrRNA serves as a guide for ribonuclease 3-aided processing of pre-crRNA. Subsequently Cas9/crRNA/tracrRNA endonucleolytically cleaves linear or circular dsDNA target complementary to the spacer; Cas9 is inactive in the absence of the 2 guide RNAs (gRNA). Cas9 recognizes the protospacer adjacent motif (PAM) in the CRISPR repeat sequences to help distinguish self versus nonself, as targets within the bacterial CRISPR locus do not have PAMs. PAM recognition is also required for catalytic activity.</text>
</comment>
<evidence type="ECO:0000256" key="3">
    <source>
        <dbReference type="ARBA" id="ARBA00022723"/>
    </source>
</evidence>
<evidence type="ECO:0000256" key="5">
    <source>
        <dbReference type="ARBA" id="ARBA00022801"/>
    </source>
</evidence>
<dbReference type="Pfam" id="PF13395">
    <property type="entry name" value="HNH_4"/>
    <property type="match status" value="1"/>
</dbReference>
<comment type="caution">
    <text evidence="15">The sequence shown here is derived from an EMBL/GenBank/DDBJ whole genome shotgun (WGS) entry which is preliminary data.</text>
</comment>
<feature type="coiled-coil region" evidence="13">
    <location>
        <begin position="710"/>
        <end position="737"/>
    </location>
</feature>
<feature type="domain" description="HNH Cas9-type" evidence="14">
    <location>
        <begin position="599"/>
        <end position="754"/>
    </location>
</feature>
<accession>A0AA37MPR5</accession>
<dbReference type="InterPro" id="IPR040619">
    <property type="entry name" value="Cas9_alpha-helical_lobe"/>
</dbReference>
<evidence type="ECO:0000256" key="11">
    <source>
        <dbReference type="ARBA" id="ARBA00046380"/>
    </source>
</evidence>
<comment type="cofactor">
    <cofactor evidence="1">
        <name>Mg(2+)</name>
        <dbReference type="ChEBI" id="CHEBI:18420"/>
    </cofactor>
</comment>
<comment type="caution">
    <text evidence="12">Lacks conserved residue(s) required for the propagation of feature annotation.</text>
</comment>
<dbReference type="Gene3D" id="3.30.420.10">
    <property type="entry name" value="Ribonuclease H-like superfamily/Ribonuclease H"/>
    <property type="match status" value="2"/>
</dbReference>
<evidence type="ECO:0000256" key="9">
    <source>
        <dbReference type="ARBA" id="ARBA00023125"/>
    </source>
</evidence>
<keyword evidence="8 12" id="KW-0051">Antiviral defense</keyword>
<dbReference type="Gene3D" id="1.10.30.50">
    <property type="match status" value="1"/>
</dbReference>
<keyword evidence="13" id="KW-0175">Coiled coil</keyword>
<evidence type="ECO:0000256" key="6">
    <source>
        <dbReference type="ARBA" id="ARBA00022842"/>
    </source>
</evidence>
<evidence type="ECO:0000259" key="14">
    <source>
        <dbReference type="PROSITE" id="PS51749"/>
    </source>
</evidence>
<evidence type="ECO:0000256" key="1">
    <source>
        <dbReference type="ARBA" id="ARBA00001946"/>
    </source>
</evidence>
<dbReference type="EMBL" id="BPTT01000001">
    <property type="protein sequence ID" value="GJG33754.1"/>
    <property type="molecule type" value="Genomic_DNA"/>
</dbReference>